<organism evidence="2 3">
    <name type="scientific">Kyrpidia tusciae (strain DSM 2912 / NBRC 15312 / T2)</name>
    <name type="common">Bacillus tusciae</name>
    <dbReference type="NCBI Taxonomy" id="562970"/>
    <lineage>
        <taxon>Bacteria</taxon>
        <taxon>Bacillati</taxon>
        <taxon>Bacillota</taxon>
        <taxon>Bacilli</taxon>
        <taxon>Bacillales</taxon>
        <taxon>Alicyclobacillaceae</taxon>
        <taxon>Kyrpidia</taxon>
    </lineage>
</organism>
<dbReference type="Proteomes" id="UP000002368">
    <property type="component" value="Chromosome"/>
</dbReference>
<dbReference type="AlphaFoldDB" id="D5WVL7"/>
<feature type="region of interest" description="Disordered" evidence="1">
    <location>
        <begin position="1"/>
        <end position="27"/>
    </location>
</feature>
<dbReference type="HOGENOM" id="CLU_2058325_0_0_9"/>
<name>D5WVL7_KYRT2</name>
<dbReference type="STRING" id="562970.Btus_2925"/>
<sequence>MDRQTFAPYDGKNEKEPPNSPSGTTTCTARWQTSKVSFASMRLIECDRLTFYRAKDPASNAARTEALIEVCKDVARLPAVRELVMGDSWNAFLASRRFCPLKRPHQSLGYLTSTSVVGL</sequence>
<evidence type="ECO:0000256" key="1">
    <source>
        <dbReference type="SAM" id="MobiDB-lite"/>
    </source>
</evidence>
<keyword evidence="3" id="KW-1185">Reference proteome</keyword>
<accession>D5WVL7</accession>
<reference evidence="2 3" key="1">
    <citation type="journal article" date="2011" name="Stand. Genomic Sci.">
        <title>Complete genome sequence of the thermophilic, hydrogen-oxidizing Bacillus tusciae type strain (T2) and reclassification in the new genus, Kyrpidia gen. nov. as Kyrpidia tusciae comb. nov. and emendation of the family Alicyclobacillaceae da Costa and Rainey, 2010.</title>
        <authorList>
            <person name="Klenk H.P."/>
            <person name="Lapidus A."/>
            <person name="Chertkov O."/>
            <person name="Copeland A."/>
            <person name="Del Rio T.G."/>
            <person name="Nolan M."/>
            <person name="Lucas S."/>
            <person name="Chen F."/>
            <person name="Tice H."/>
            <person name="Cheng J.F."/>
            <person name="Han C."/>
            <person name="Bruce D."/>
            <person name="Goodwin L."/>
            <person name="Pitluck S."/>
            <person name="Pati A."/>
            <person name="Ivanova N."/>
            <person name="Mavromatis K."/>
            <person name="Daum C."/>
            <person name="Chen A."/>
            <person name="Palaniappan K."/>
            <person name="Chang Y.J."/>
            <person name="Land M."/>
            <person name="Hauser L."/>
            <person name="Jeffries C.D."/>
            <person name="Detter J.C."/>
            <person name="Rohde M."/>
            <person name="Abt B."/>
            <person name="Pukall R."/>
            <person name="Goker M."/>
            <person name="Bristow J."/>
            <person name="Markowitz V."/>
            <person name="Hugenholtz P."/>
            <person name="Eisen J.A."/>
        </authorList>
    </citation>
    <scope>NUCLEOTIDE SEQUENCE [LARGE SCALE GENOMIC DNA]</scope>
    <source>
        <strain evidence="2 3">DSM 2912</strain>
    </source>
</reference>
<evidence type="ECO:0000313" key="2">
    <source>
        <dbReference type="EMBL" id="ADG07560.1"/>
    </source>
</evidence>
<gene>
    <name evidence="2" type="ordered locus">Btus_2925</name>
</gene>
<evidence type="ECO:0000313" key="3">
    <source>
        <dbReference type="Proteomes" id="UP000002368"/>
    </source>
</evidence>
<protein>
    <submittedName>
        <fullName evidence="2">Uncharacterized protein</fullName>
    </submittedName>
</protein>
<dbReference type="KEGG" id="bts:Btus_2925"/>
<dbReference type="EMBL" id="CP002017">
    <property type="protein sequence ID" value="ADG07560.1"/>
    <property type="molecule type" value="Genomic_DNA"/>
</dbReference>
<proteinExistence type="predicted"/>